<dbReference type="AlphaFoldDB" id="A0A0R2C5R7"/>
<dbReference type="InterPro" id="IPR037923">
    <property type="entry name" value="HTH-like"/>
</dbReference>
<dbReference type="PANTHER" id="PTHR43280:SF28">
    <property type="entry name" value="HTH-TYPE TRANSCRIPTIONAL ACTIVATOR RHAS"/>
    <property type="match status" value="1"/>
</dbReference>
<dbReference type="PATRIC" id="fig|1423810.4.peg.1294"/>
<evidence type="ECO:0000256" key="1">
    <source>
        <dbReference type="ARBA" id="ARBA00023015"/>
    </source>
</evidence>
<keyword evidence="1" id="KW-0805">Transcription regulation</keyword>
<dbReference type="InterPro" id="IPR013096">
    <property type="entry name" value="Cupin_2"/>
</dbReference>
<dbReference type="InterPro" id="IPR018060">
    <property type="entry name" value="HTH_AraC"/>
</dbReference>
<evidence type="ECO:0000259" key="4">
    <source>
        <dbReference type="PROSITE" id="PS01124"/>
    </source>
</evidence>
<dbReference type="PANTHER" id="PTHR43280">
    <property type="entry name" value="ARAC-FAMILY TRANSCRIPTIONAL REGULATOR"/>
    <property type="match status" value="1"/>
</dbReference>
<dbReference type="GO" id="GO:0003700">
    <property type="term" value="F:DNA-binding transcription factor activity"/>
    <property type="evidence" value="ECO:0007669"/>
    <property type="project" value="InterPro"/>
</dbReference>
<sequence>MDPTILKRLQELTPVEKEQLKNQSLNDDIPPAALDLAGMHRLNRPVFNDYFFNNRNVFVSKHNRFAPYPLHSHHFLEINYVISGEIHEVVNGDPITLKKNDLLLLDVGSSHSIASPGANDIMLNILFRDKNISINLLNQIQSRQSELYNFLINRVFKQQQSGSYLLFPKEPDNDDVKLTVERLIEEYYLHRPFADTIIQAYLTILIAKLVRNYRITADHATSSQKIIIKILQEIHNNYQHASLASIAKKYAYNANYLGNQFRKETGKTFSQALTSERLIHAKQLVSSTQLPIIEIMHSVGITNSSFFYRKYKAQYGCHPRDDRAQNNNTITSMINDGLS</sequence>
<comment type="caution">
    <text evidence="5">The sequence shown here is derived from an EMBL/GenBank/DDBJ whole genome shotgun (WGS) entry which is preliminary data.</text>
</comment>
<dbReference type="Pfam" id="PF07883">
    <property type="entry name" value="Cupin_2"/>
    <property type="match status" value="1"/>
</dbReference>
<protein>
    <submittedName>
        <fullName evidence="5">Transcription regulator</fullName>
    </submittedName>
</protein>
<keyword evidence="2" id="KW-0238">DNA-binding</keyword>
<evidence type="ECO:0000256" key="2">
    <source>
        <dbReference type="ARBA" id="ARBA00023125"/>
    </source>
</evidence>
<evidence type="ECO:0000313" key="6">
    <source>
        <dbReference type="Proteomes" id="UP000051789"/>
    </source>
</evidence>
<proteinExistence type="predicted"/>
<keyword evidence="6" id="KW-1185">Reference proteome</keyword>
<dbReference type="STRING" id="1423810.FD19_GL001257"/>
<dbReference type="EMBL" id="AYZK01000003">
    <property type="protein sequence ID" value="KRM87105.1"/>
    <property type="molecule type" value="Genomic_DNA"/>
</dbReference>
<dbReference type="SMART" id="SM00342">
    <property type="entry name" value="HTH_ARAC"/>
    <property type="match status" value="1"/>
</dbReference>
<name>A0A0R2C5R7_9LACO</name>
<dbReference type="PROSITE" id="PS01124">
    <property type="entry name" value="HTH_ARAC_FAMILY_2"/>
    <property type="match status" value="1"/>
</dbReference>
<dbReference type="Pfam" id="PF12833">
    <property type="entry name" value="HTH_18"/>
    <property type="match status" value="1"/>
</dbReference>
<gene>
    <name evidence="5" type="ORF">FD19_GL001257</name>
</gene>
<dbReference type="Gene3D" id="1.10.10.60">
    <property type="entry name" value="Homeodomain-like"/>
    <property type="match status" value="2"/>
</dbReference>
<organism evidence="5 6">
    <name type="scientific">Lacticaseibacillus thailandensis DSM 22698 = JCM 13996</name>
    <dbReference type="NCBI Taxonomy" id="1423810"/>
    <lineage>
        <taxon>Bacteria</taxon>
        <taxon>Bacillati</taxon>
        <taxon>Bacillota</taxon>
        <taxon>Bacilli</taxon>
        <taxon>Lactobacillales</taxon>
        <taxon>Lactobacillaceae</taxon>
        <taxon>Lacticaseibacillus</taxon>
    </lineage>
</organism>
<evidence type="ECO:0000313" key="5">
    <source>
        <dbReference type="EMBL" id="KRM87105.1"/>
    </source>
</evidence>
<reference evidence="5 6" key="1">
    <citation type="journal article" date="2015" name="Genome Announc.">
        <title>Expanding the biotechnology potential of lactobacilli through comparative genomics of 213 strains and associated genera.</title>
        <authorList>
            <person name="Sun Z."/>
            <person name="Harris H.M."/>
            <person name="McCann A."/>
            <person name="Guo C."/>
            <person name="Argimon S."/>
            <person name="Zhang W."/>
            <person name="Yang X."/>
            <person name="Jeffery I.B."/>
            <person name="Cooney J.C."/>
            <person name="Kagawa T.F."/>
            <person name="Liu W."/>
            <person name="Song Y."/>
            <person name="Salvetti E."/>
            <person name="Wrobel A."/>
            <person name="Rasinkangas P."/>
            <person name="Parkhill J."/>
            <person name="Rea M.C."/>
            <person name="O'Sullivan O."/>
            <person name="Ritari J."/>
            <person name="Douillard F.P."/>
            <person name="Paul Ross R."/>
            <person name="Yang R."/>
            <person name="Briner A.E."/>
            <person name="Felis G.E."/>
            <person name="de Vos W.M."/>
            <person name="Barrangou R."/>
            <person name="Klaenhammer T.R."/>
            <person name="Caufield P.W."/>
            <person name="Cui Y."/>
            <person name="Zhang H."/>
            <person name="O'Toole P.W."/>
        </authorList>
    </citation>
    <scope>NUCLEOTIDE SEQUENCE [LARGE SCALE GENOMIC DNA]</scope>
    <source>
        <strain evidence="5 6">DSM 22698</strain>
    </source>
</reference>
<feature type="domain" description="HTH araC/xylS-type" evidence="4">
    <location>
        <begin position="224"/>
        <end position="325"/>
    </location>
</feature>
<dbReference type="InterPro" id="IPR009057">
    <property type="entry name" value="Homeodomain-like_sf"/>
</dbReference>
<dbReference type="RefSeq" id="WP_056969332.1">
    <property type="nucleotide sequence ID" value="NZ_AYZK01000003.1"/>
</dbReference>
<keyword evidence="3" id="KW-0804">Transcription</keyword>
<dbReference type="GO" id="GO:0043565">
    <property type="term" value="F:sequence-specific DNA binding"/>
    <property type="evidence" value="ECO:0007669"/>
    <property type="project" value="InterPro"/>
</dbReference>
<dbReference type="InterPro" id="IPR014710">
    <property type="entry name" value="RmlC-like_jellyroll"/>
</dbReference>
<evidence type="ECO:0000256" key="3">
    <source>
        <dbReference type="ARBA" id="ARBA00023163"/>
    </source>
</evidence>
<dbReference type="SUPFAM" id="SSF46689">
    <property type="entry name" value="Homeodomain-like"/>
    <property type="match status" value="1"/>
</dbReference>
<dbReference type="Gene3D" id="2.60.120.10">
    <property type="entry name" value="Jelly Rolls"/>
    <property type="match status" value="1"/>
</dbReference>
<dbReference type="SUPFAM" id="SSF51215">
    <property type="entry name" value="Regulatory protein AraC"/>
    <property type="match status" value="1"/>
</dbReference>
<accession>A0A0R2C5R7</accession>
<dbReference type="Proteomes" id="UP000051789">
    <property type="component" value="Unassembled WGS sequence"/>
</dbReference>